<proteinExistence type="predicted"/>
<organism evidence="1 2">
    <name type="scientific">Merluccius polli</name>
    <name type="common">Benguela hake</name>
    <name type="synonym">Merluccius cadenati</name>
    <dbReference type="NCBI Taxonomy" id="89951"/>
    <lineage>
        <taxon>Eukaryota</taxon>
        <taxon>Metazoa</taxon>
        <taxon>Chordata</taxon>
        <taxon>Craniata</taxon>
        <taxon>Vertebrata</taxon>
        <taxon>Euteleostomi</taxon>
        <taxon>Actinopterygii</taxon>
        <taxon>Neopterygii</taxon>
        <taxon>Teleostei</taxon>
        <taxon>Neoteleostei</taxon>
        <taxon>Acanthomorphata</taxon>
        <taxon>Zeiogadaria</taxon>
        <taxon>Gadariae</taxon>
        <taxon>Gadiformes</taxon>
        <taxon>Gadoidei</taxon>
        <taxon>Merlucciidae</taxon>
        <taxon>Merluccius</taxon>
    </lineage>
</organism>
<dbReference type="PANTHER" id="PTHR33480">
    <property type="entry name" value="SET DOMAIN-CONTAINING PROTEIN-RELATED"/>
    <property type="match status" value="1"/>
</dbReference>
<evidence type="ECO:0000313" key="2">
    <source>
        <dbReference type="Proteomes" id="UP001174136"/>
    </source>
</evidence>
<keyword evidence="2" id="KW-1185">Reference proteome</keyword>
<evidence type="ECO:0000313" key="1">
    <source>
        <dbReference type="EMBL" id="KAK0142303.1"/>
    </source>
</evidence>
<name>A0AA47ML04_MERPO</name>
<dbReference type="AlphaFoldDB" id="A0AA47ML04"/>
<accession>A0AA47ML04</accession>
<gene>
    <name evidence="1" type="ORF">N1851_020037</name>
</gene>
<comment type="caution">
    <text evidence="1">The sequence shown here is derived from an EMBL/GenBank/DDBJ whole genome shotgun (WGS) entry which is preliminary data.</text>
</comment>
<sequence>METVKAVKCTCGYDSETNKFMIPSLANKLGNVLFKVSKLKAQGLISNHKELVRNASEFQDIHGEKWNEMISATASRNIMEAKWNMPTIMPFTEDI</sequence>
<dbReference type="Proteomes" id="UP001174136">
    <property type="component" value="Unassembled WGS sequence"/>
</dbReference>
<dbReference type="PANTHER" id="PTHR33480:SF5">
    <property type="entry name" value="SI:DKEY-51D8.9"/>
    <property type="match status" value="1"/>
</dbReference>
<protein>
    <submittedName>
        <fullName evidence="1">Uncharacterized protein</fullName>
    </submittedName>
</protein>
<dbReference type="EMBL" id="JAOPHQ010003700">
    <property type="protein sequence ID" value="KAK0142303.1"/>
    <property type="molecule type" value="Genomic_DNA"/>
</dbReference>
<reference evidence="1" key="1">
    <citation type="journal article" date="2023" name="Front. Mar. Sci.">
        <title>A new Merluccius polli reference genome to investigate the effects of global change in West African waters.</title>
        <authorList>
            <person name="Mateo J.L."/>
            <person name="Blanco-Fernandez C."/>
            <person name="Garcia-Vazquez E."/>
            <person name="Machado-Schiaffino G."/>
        </authorList>
    </citation>
    <scope>NUCLEOTIDE SEQUENCE</scope>
    <source>
        <strain evidence="1">C29</strain>
        <tissue evidence="1">Fin</tissue>
    </source>
</reference>